<dbReference type="AlphaFoldDB" id="A0A0D3H3Q5"/>
<feature type="region of interest" description="Disordered" evidence="1">
    <location>
        <begin position="1"/>
        <end position="43"/>
    </location>
</feature>
<reference evidence="2" key="1">
    <citation type="journal article" date="2009" name="Rice">
        <title>De Novo Next Generation Sequencing of Plant Genomes.</title>
        <authorList>
            <person name="Rounsley S."/>
            <person name="Marri P.R."/>
            <person name="Yu Y."/>
            <person name="He R."/>
            <person name="Sisneros N."/>
            <person name="Goicoechea J.L."/>
            <person name="Lee S.J."/>
            <person name="Angelova A."/>
            <person name="Kudrna D."/>
            <person name="Luo M."/>
            <person name="Affourtit J."/>
            <person name="Desany B."/>
            <person name="Knight J."/>
            <person name="Niazi F."/>
            <person name="Egholm M."/>
            <person name="Wing R.A."/>
        </authorList>
    </citation>
    <scope>NUCLEOTIDE SEQUENCE [LARGE SCALE GENOMIC DNA]</scope>
    <source>
        <strain evidence="2">cv. IRGC 105608</strain>
    </source>
</reference>
<evidence type="ECO:0000256" key="1">
    <source>
        <dbReference type="SAM" id="MobiDB-lite"/>
    </source>
</evidence>
<dbReference type="HOGENOM" id="CLU_2964543_0_0_1"/>
<accession>A0A0D3H3Q5</accession>
<evidence type="ECO:0000313" key="3">
    <source>
        <dbReference type="Proteomes" id="UP000026960"/>
    </source>
</evidence>
<dbReference type="Proteomes" id="UP000026960">
    <property type="component" value="Chromosome 9"/>
</dbReference>
<proteinExistence type="predicted"/>
<sequence length="59" mass="6214">MEAAAPAMLAPSSCHVSSRVPRCQEDGTREAGTVPLDNDASHSGVPKRIISGLSFSRVY</sequence>
<evidence type="ECO:0000313" key="2">
    <source>
        <dbReference type="EnsemblPlants" id="OBART09G01050.1"/>
    </source>
</evidence>
<reference evidence="2" key="2">
    <citation type="submission" date="2015-03" db="UniProtKB">
        <authorList>
            <consortium name="EnsemblPlants"/>
        </authorList>
    </citation>
    <scope>IDENTIFICATION</scope>
</reference>
<protein>
    <submittedName>
        <fullName evidence="2">Uncharacterized protein</fullName>
    </submittedName>
</protein>
<organism evidence="2">
    <name type="scientific">Oryza barthii</name>
    <dbReference type="NCBI Taxonomy" id="65489"/>
    <lineage>
        <taxon>Eukaryota</taxon>
        <taxon>Viridiplantae</taxon>
        <taxon>Streptophyta</taxon>
        <taxon>Embryophyta</taxon>
        <taxon>Tracheophyta</taxon>
        <taxon>Spermatophyta</taxon>
        <taxon>Magnoliopsida</taxon>
        <taxon>Liliopsida</taxon>
        <taxon>Poales</taxon>
        <taxon>Poaceae</taxon>
        <taxon>BOP clade</taxon>
        <taxon>Oryzoideae</taxon>
        <taxon>Oryzeae</taxon>
        <taxon>Oryzinae</taxon>
        <taxon>Oryza</taxon>
    </lineage>
</organism>
<keyword evidence="3" id="KW-1185">Reference proteome</keyword>
<dbReference type="EnsemblPlants" id="OBART09G01050.1">
    <property type="protein sequence ID" value="OBART09G01050.1"/>
    <property type="gene ID" value="OBART09G01050"/>
</dbReference>
<dbReference type="PaxDb" id="65489-OBART09G01050.1"/>
<dbReference type="Gramene" id="OBART09G01050.1">
    <property type="protein sequence ID" value="OBART09G01050.1"/>
    <property type="gene ID" value="OBART09G01050"/>
</dbReference>
<name>A0A0D3H3Q5_9ORYZ</name>